<dbReference type="Gene3D" id="3.40.50.300">
    <property type="entry name" value="P-loop containing nucleotide triphosphate hydrolases"/>
    <property type="match status" value="1"/>
</dbReference>
<sequence>MLDRHFLYLTGLPCSGLGFLSQLLAQHPDIYSDNLRSPLCDLLVNFRSFITTNPQVASHLQQDLNPTMERSLLGMQGFINGWYGQIAQPWIIDIHPQWLQHLELIHLLDPNCRMVVCVRELGQICAAIENQHQKTLLLDFPEQLANLSRAERAQKLFAPQGAIGSLLKSLEQLQDLEDSLQRRMFYVVYEHLVSDPEEVLTELLKWLNLSPISPDLTQVSGSVPNYAESAGKYVEEPYNSQQPLVYYTLPKRFEITIQQNFPWYYQLFYPGRL</sequence>
<proteinExistence type="predicted"/>
<dbReference type="EMBL" id="CP159837">
    <property type="protein sequence ID" value="XCM34962.1"/>
    <property type="molecule type" value="Genomic_DNA"/>
</dbReference>
<organism evidence="1">
    <name type="scientific">Planktothricoides raciborskii GIHE-MW2</name>
    <dbReference type="NCBI Taxonomy" id="2792601"/>
    <lineage>
        <taxon>Bacteria</taxon>
        <taxon>Bacillati</taxon>
        <taxon>Cyanobacteriota</taxon>
        <taxon>Cyanophyceae</taxon>
        <taxon>Oscillatoriophycideae</taxon>
        <taxon>Oscillatoriales</taxon>
        <taxon>Oscillatoriaceae</taxon>
        <taxon>Planktothricoides</taxon>
    </lineage>
</organism>
<accession>A0AAU8J9S7</accession>
<dbReference type="InterPro" id="IPR027417">
    <property type="entry name" value="P-loop_NTPase"/>
</dbReference>
<gene>
    <name evidence="1" type="ORF">ABWT76_003606</name>
</gene>
<dbReference type="RefSeq" id="WP_354634729.1">
    <property type="nucleotide sequence ID" value="NZ_CP159837.1"/>
</dbReference>
<protein>
    <submittedName>
        <fullName evidence="1">Sulfotransferase</fullName>
    </submittedName>
</protein>
<dbReference type="Pfam" id="PF13469">
    <property type="entry name" value="Sulfotransfer_3"/>
    <property type="match status" value="1"/>
</dbReference>
<reference evidence="1" key="1">
    <citation type="submission" date="2024-07" db="EMBL/GenBank/DDBJ databases">
        <authorList>
            <person name="Kim Y.J."/>
            <person name="Jeong J.Y."/>
        </authorList>
    </citation>
    <scope>NUCLEOTIDE SEQUENCE</scope>
    <source>
        <strain evidence="1">GIHE-MW2</strain>
    </source>
</reference>
<dbReference type="SUPFAM" id="SSF52540">
    <property type="entry name" value="P-loop containing nucleoside triphosphate hydrolases"/>
    <property type="match status" value="1"/>
</dbReference>
<name>A0AAU8J9S7_9CYAN</name>
<dbReference type="AlphaFoldDB" id="A0AAU8J9S7"/>
<evidence type="ECO:0000313" key="1">
    <source>
        <dbReference type="EMBL" id="XCM34962.1"/>
    </source>
</evidence>